<proteinExistence type="predicted"/>
<reference evidence="2 3" key="1">
    <citation type="submission" date="2019-02" db="EMBL/GenBank/DDBJ databases">
        <title>Deep-cultivation of Planctomycetes and their phenomic and genomic characterization uncovers novel biology.</title>
        <authorList>
            <person name="Wiegand S."/>
            <person name="Jogler M."/>
            <person name="Boedeker C."/>
            <person name="Pinto D."/>
            <person name="Vollmers J."/>
            <person name="Rivas-Marin E."/>
            <person name="Kohn T."/>
            <person name="Peeters S.H."/>
            <person name="Heuer A."/>
            <person name="Rast P."/>
            <person name="Oberbeckmann S."/>
            <person name="Bunk B."/>
            <person name="Jeske O."/>
            <person name="Meyerdierks A."/>
            <person name="Storesund J.E."/>
            <person name="Kallscheuer N."/>
            <person name="Luecker S."/>
            <person name="Lage O.M."/>
            <person name="Pohl T."/>
            <person name="Merkel B.J."/>
            <person name="Hornburger P."/>
            <person name="Mueller R.-W."/>
            <person name="Bruemmer F."/>
            <person name="Labrenz M."/>
            <person name="Spormann A.M."/>
            <person name="Op den Camp H."/>
            <person name="Overmann J."/>
            <person name="Amann R."/>
            <person name="Jetten M.S.M."/>
            <person name="Mascher T."/>
            <person name="Medema M.H."/>
            <person name="Devos D.P."/>
            <person name="Kaster A.-K."/>
            <person name="Ovreas L."/>
            <person name="Rohde M."/>
            <person name="Galperin M.Y."/>
            <person name="Jogler C."/>
        </authorList>
    </citation>
    <scope>NUCLEOTIDE SEQUENCE [LARGE SCALE GENOMIC DNA]</scope>
    <source>
        <strain evidence="2 3">Q31a</strain>
    </source>
</reference>
<feature type="compositionally biased region" description="Low complexity" evidence="1">
    <location>
        <begin position="263"/>
        <end position="280"/>
    </location>
</feature>
<sequence length="293" mass="31064">MRSASCHFQRLKLCVRWCAIVCIGLGCSGCGATKSYTATEQLLLSDAVDAAVSKIDFQPLSGQKVYLDTTYVKTQKSALLVDSDYVISSLRQQMVSAGVYLVEGREEATLIAEARMGALGLDGHSVTYGLPASNTLSAASSVLGGSAAIPALPEMSLARNERTAGAAKIAVFAYERETREPYWQSGVARSSSNAKDTWVLGVGPFQRGTIYKRTRFAGDLMTGETAAQDAVDVRKSASFAEYMSSHTFEKPPEPGEITHPDSDAVVNASVQSASAEVADAPSDSTSAEPTKKP</sequence>
<gene>
    <name evidence="2" type="ORF">Q31a_50690</name>
</gene>
<feature type="region of interest" description="Disordered" evidence="1">
    <location>
        <begin position="246"/>
        <end position="293"/>
    </location>
</feature>
<dbReference type="EMBL" id="CP036298">
    <property type="protein sequence ID" value="QDV26692.1"/>
    <property type="molecule type" value="Genomic_DNA"/>
</dbReference>
<evidence type="ECO:0000313" key="2">
    <source>
        <dbReference type="EMBL" id="QDV26692.1"/>
    </source>
</evidence>
<protein>
    <submittedName>
        <fullName evidence="2">Uncharacterized protein</fullName>
    </submittedName>
</protein>
<dbReference type="OrthoDB" id="276267at2"/>
<feature type="compositionally biased region" description="Polar residues" evidence="1">
    <location>
        <begin position="282"/>
        <end position="293"/>
    </location>
</feature>
<dbReference type="Proteomes" id="UP000318017">
    <property type="component" value="Chromosome"/>
</dbReference>
<accession>A0A518GDL6</accession>
<evidence type="ECO:0000256" key="1">
    <source>
        <dbReference type="SAM" id="MobiDB-lite"/>
    </source>
</evidence>
<name>A0A518GDL6_9BACT</name>
<feature type="compositionally biased region" description="Basic and acidic residues" evidence="1">
    <location>
        <begin position="247"/>
        <end position="262"/>
    </location>
</feature>
<dbReference type="InterPro" id="IPR046596">
    <property type="entry name" value="DUF6655"/>
</dbReference>
<dbReference type="KEGG" id="ahel:Q31a_50690"/>
<dbReference type="PROSITE" id="PS51257">
    <property type="entry name" value="PROKAR_LIPOPROTEIN"/>
    <property type="match status" value="1"/>
</dbReference>
<evidence type="ECO:0000313" key="3">
    <source>
        <dbReference type="Proteomes" id="UP000318017"/>
    </source>
</evidence>
<keyword evidence="3" id="KW-1185">Reference proteome</keyword>
<dbReference type="RefSeq" id="WP_145082973.1">
    <property type="nucleotide sequence ID" value="NZ_CP036298.1"/>
</dbReference>
<organism evidence="2 3">
    <name type="scientific">Aureliella helgolandensis</name>
    <dbReference type="NCBI Taxonomy" id="2527968"/>
    <lineage>
        <taxon>Bacteria</taxon>
        <taxon>Pseudomonadati</taxon>
        <taxon>Planctomycetota</taxon>
        <taxon>Planctomycetia</taxon>
        <taxon>Pirellulales</taxon>
        <taxon>Pirellulaceae</taxon>
        <taxon>Aureliella</taxon>
    </lineage>
</organism>
<dbReference type="Pfam" id="PF20360">
    <property type="entry name" value="DUF6655"/>
    <property type="match status" value="1"/>
</dbReference>
<dbReference type="AlphaFoldDB" id="A0A518GDL6"/>